<organism evidence="1 2">
    <name type="scientific">Caerostris extrusa</name>
    <name type="common">Bark spider</name>
    <name type="synonym">Caerostris bankana</name>
    <dbReference type="NCBI Taxonomy" id="172846"/>
    <lineage>
        <taxon>Eukaryota</taxon>
        <taxon>Metazoa</taxon>
        <taxon>Ecdysozoa</taxon>
        <taxon>Arthropoda</taxon>
        <taxon>Chelicerata</taxon>
        <taxon>Arachnida</taxon>
        <taxon>Araneae</taxon>
        <taxon>Araneomorphae</taxon>
        <taxon>Entelegynae</taxon>
        <taxon>Araneoidea</taxon>
        <taxon>Araneidae</taxon>
        <taxon>Caerostris</taxon>
    </lineage>
</organism>
<evidence type="ECO:0000313" key="1">
    <source>
        <dbReference type="EMBL" id="GIY97371.1"/>
    </source>
</evidence>
<comment type="caution">
    <text evidence="1">The sequence shown here is derived from an EMBL/GenBank/DDBJ whole genome shotgun (WGS) entry which is preliminary data.</text>
</comment>
<evidence type="ECO:0000313" key="2">
    <source>
        <dbReference type="Proteomes" id="UP001054945"/>
    </source>
</evidence>
<reference evidence="1 2" key="1">
    <citation type="submission" date="2021-06" db="EMBL/GenBank/DDBJ databases">
        <title>Caerostris extrusa draft genome.</title>
        <authorList>
            <person name="Kono N."/>
            <person name="Arakawa K."/>
        </authorList>
    </citation>
    <scope>NUCLEOTIDE SEQUENCE [LARGE SCALE GENOMIC DNA]</scope>
</reference>
<gene>
    <name evidence="1" type="ORF">CEXT_305761</name>
</gene>
<protein>
    <submittedName>
        <fullName evidence="1">Uncharacterized protein</fullName>
    </submittedName>
</protein>
<name>A0AAV4XQC0_CAEEX</name>
<keyword evidence="2" id="KW-1185">Reference proteome</keyword>
<accession>A0AAV4XQC0</accession>
<dbReference type="Proteomes" id="UP001054945">
    <property type="component" value="Unassembled WGS sequence"/>
</dbReference>
<dbReference type="AlphaFoldDB" id="A0AAV4XQC0"/>
<sequence>MRKFSSKTKCRAKHCLVESLTESLVNGKYHNELKMNYNCLSLFNLENGVTLQVFPELGYFRKLGNLRPELLKHKFIETGLVPDIGPAFQWISNTLQWGFSILVSLLKGFQKVFTRNSSSLIIFSN</sequence>
<dbReference type="EMBL" id="BPLR01000773">
    <property type="protein sequence ID" value="GIY97371.1"/>
    <property type="molecule type" value="Genomic_DNA"/>
</dbReference>
<proteinExistence type="predicted"/>